<comment type="subcellular location">
    <subcellularLocation>
        <location evidence="1">Secreted</location>
    </subcellularLocation>
</comment>
<evidence type="ECO:0000256" key="3">
    <source>
        <dbReference type="ARBA" id="ARBA00022525"/>
    </source>
</evidence>
<evidence type="ECO:0000313" key="6">
    <source>
        <dbReference type="EMBL" id="KUF94695.1"/>
    </source>
</evidence>
<feature type="chain" id="PRO_5006941563" description="NPP1 protein" evidence="5">
    <location>
        <begin position="20"/>
        <end position="276"/>
    </location>
</feature>
<keyword evidence="4" id="KW-0843">Virulence</keyword>
<feature type="signal peptide" evidence="5">
    <location>
        <begin position="1"/>
        <end position="19"/>
    </location>
</feature>
<proteinExistence type="inferred from homology"/>
<dbReference type="InterPro" id="IPR008701">
    <property type="entry name" value="NPP1"/>
</dbReference>
<dbReference type="Proteomes" id="UP000054636">
    <property type="component" value="Unassembled WGS sequence"/>
</dbReference>
<comment type="caution">
    <text evidence="6">The sequence shown here is derived from an EMBL/GenBank/DDBJ whole genome shotgun (WGS) entry which is preliminary data.</text>
</comment>
<keyword evidence="3" id="KW-0964">Secreted</keyword>
<name>A0A0W8DE88_PHYNI</name>
<dbReference type="GO" id="GO:0005576">
    <property type="term" value="C:extracellular region"/>
    <property type="evidence" value="ECO:0007669"/>
    <property type="project" value="UniProtKB-SubCell"/>
</dbReference>
<accession>A0A0W8DE88</accession>
<reference evidence="6 7" key="1">
    <citation type="submission" date="2015-11" db="EMBL/GenBank/DDBJ databases">
        <title>Genomes and virulence difference between two physiological races of Phytophthora nicotianae.</title>
        <authorList>
            <person name="Liu H."/>
            <person name="Ma X."/>
            <person name="Yu H."/>
            <person name="Fang D."/>
            <person name="Li Y."/>
            <person name="Wang X."/>
            <person name="Wang W."/>
            <person name="Dong Y."/>
            <person name="Xiao B."/>
        </authorList>
    </citation>
    <scope>NUCLEOTIDE SEQUENCE [LARGE SCALE GENOMIC DNA]</scope>
    <source>
        <strain evidence="7">race 1</strain>
    </source>
</reference>
<sequence>MDRVSVSVLYFVLLSAVSATTISHDSVQPFVQPDPVTISEKTAVKFKPQLHVEKGCVPFPAVNAAGEITEGLKGWIWSEDCSVAPLGSQMYGRSTWFQDKWAMVYAWYFPTGFAAGGAEIRHYWSSMVMWIDNPALETPKILGASLSQQLLEPRGYLLGFLTPQRKDPYDKYISIPPVSFVGAQPVSSRRISRWRVEYTYSGGSNVSTKVSHRYANKGDWLALVFSAREGQYHDLIIWDQLTDEARAALNSVDFGESKVPFNDQNFQSTLEKAYPF</sequence>
<evidence type="ECO:0000256" key="1">
    <source>
        <dbReference type="ARBA" id="ARBA00004613"/>
    </source>
</evidence>
<protein>
    <recommendedName>
        <fullName evidence="8">NPP1 protein</fullName>
    </recommendedName>
</protein>
<dbReference type="Pfam" id="PF05630">
    <property type="entry name" value="NPP1"/>
    <property type="match status" value="1"/>
</dbReference>
<dbReference type="PANTHER" id="PTHR33657:SF8">
    <property type="entry name" value="DOMAIN PROTEIN, PUTATIVE (AFU_ORTHOLOGUE AFUA_5G00600)-RELATED"/>
    <property type="match status" value="1"/>
</dbReference>
<dbReference type="AlphaFoldDB" id="A0A0W8DE88"/>
<evidence type="ECO:0008006" key="8">
    <source>
        <dbReference type="Google" id="ProtNLM"/>
    </source>
</evidence>
<dbReference type="PIRSF" id="PIRSF029958">
    <property type="entry name" value="Necrosis-inducing_protein"/>
    <property type="match status" value="1"/>
</dbReference>
<evidence type="ECO:0000256" key="2">
    <source>
        <dbReference type="ARBA" id="ARBA00009520"/>
    </source>
</evidence>
<dbReference type="PANTHER" id="PTHR33657">
    <property type="entry name" value="DOMAIN PROTEIN, PUTATIVE (AFU_ORTHOLOGUE AFUA_5G00600)-RELATED"/>
    <property type="match status" value="1"/>
</dbReference>
<keyword evidence="5" id="KW-0732">Signal</keyword>
<organism evidence="6 7">
    <name type="scientific">Phytophthora nicotianae</name>
    <name type="common">Potato buckeye rot agent</name>
    <name type="synonym">Phytophthora parasitica</name>
    <dbReference type="NCBI Taxonomy" id="4792"/>
    <lineage>
        <taxon>Eukaryota</taxon>
        <taxon>Sar</taxon>
        <taxon>Stramenopiles</taxon>
        <taxon>Oomycota</taxon>
        <taxon>Peronosporomycetes</taxon>
        <taxon>Peronosporales</taxon>
        <taxon>Peronosporaceae</taxon>
        <taxon>Phytophthora</taxon>
    </lineage>
</organism>
<dbReference type="EMBL" id="LNFP01000280">
    <property type="protein sequence ID" value="KUF94695.1"/>
    <property type="molecule type" value="Genomic_DNA"/>
</dbReference>
<evidence type="ECO:0000256" key="5">
    <source>
        <dbReference type="SAM" id="SignalP"/>
    </source>
</evidence>
<evidence type="ECO:0000256" key="4">
    <source>
        <dbReference type="ARBA" id="ARBA00023026"/>
    </source>
</evidence>
<comment type="similarity">
    <text evidence="2">Belongs to the Necrosis inducing protein (NPP1) family.</text>
</comment>
<evidence type="ECO:0000313" key="7">
    <source>
        <dbReference type="Proteomes" id="UP000054636"/>
    </source>
</evidence>
<gene>
    <name evidence="6" type="ORF">AM588_10008092</name>
</gene>